<dbReference type="RefSeq" id="WP_013564156.1">
    <property type="nucleotide sequence ID" value="NC_014962.1"/>
</dbReference>
<evidence type="ECO:0000313" key="8">
    <source>
        <dbReference type="Proteomes" id="UP000008631"/>
    </source>
</evidence>
<dbReference type="SUPFAM" id="SSF53756">
    <property type="entry name" value="UDP-Glycosyltransferase/glycogen phosphorylase"/>
    <property type="match status" value="1"/>
</dbReference>
<dbReference type="Proteomes" id="UP000008631">
    <property type="component" value="Chromosome"/>
</dbReference>
<organism evidence="7 8">
    <name type="scientific">Isosphaera pallida (strain ATCC 43644 / DSM 9630 / IS1B)</name>
    <dbReference type="NCBI Taxonomy" id="575540"/>
    <lineage>
        <taxon>Bacteria</taxon>
        <taxon>Pseudomonadati</taxon>
        <taxon>Planctomycetota</taxon>
        <taxon>Planctomycetia</taxon>
        <taxon>Isosphaerales</taxon>
        <taxon>Isosphaeraceae</taxon>
        <taxon>Isosphaera</taxon>
    </lineage>
</organism>
<feature type="region of interest" description="Disordered" evidence="6">
    <location>
        <begin position="371"/>
        <end position="393"/>
    </location>
</feature>
<keyword evidence="8" id="KW-1185">Reference proteome</keyword>
<accession>E8QWH5</accession>
<dbReference type="EMBL" id="CP002353">
    <property type="protein sequence ID" value="ADV61867.1"/>
    <property type="molecule type" value="Genomic_DNA"/>
</dbReference>
<name>E8QWH5_ISOPI</name>
<dbReference type="KEGG" id="ipa:Isop_1281"/>
<dbReference type="STRING" id="575540.Isop_1281"/>
<evidence type="ECO:0000256" key="5">
    <source>
        <dbReference type="ARBA" id="ARBA00047503"/>
    </source>
</evidence>
<dbReference type="GO" id="GO:0009244">
    <property type="term" value="P:lipopolysaccharide core region biosynthetic process"/>
    <property type="evidence" value="ECO:0007669"/>
    <property type="project" value="TreeGrafter"/>
</dbReference>
<dbReference type="AlphaFoldDB" id="E8QWH5"/>
<gene>
    <name evidence="7" type="ordered locus">Isop_1281</name>
</gene>
<dbReference type="GO" id="GO:0008713">
    <property type="term" value="F:ADP-heptose-lipopolysaccharide heptosyltransferase activity"/>
    <property type="evidence" value="ECO:0007669"/>
    <property type="project" value="UniProtKB-EC"/>
</dbReference>
<dbReference type="InterPro" id="IPR011910">
    <property type="entry name" value="RfaF"/>
</dbReference>
<dbReference type="InParanoid" id="E8QWH5"/>
<reference key="1">
    <citation type="submission" date="2010-11" db="EMBL/GenBank/DDBJ databases">
        <title>The complete sequence of chromosome of Isophaera pallida ATCC 43644.</title>
        <authorList>
            <consortium name="US DOE Joint Genome Institute (JGI-PGF)"/>
            <person name="Lucas S."/>
            <person name="Copeland A."/>
            <person name="Lapidus A."/>
            <person name="Bruce D."/>
            <person name="Goodwin L."/>
            <person name="Pitluck S."/>
            <person name="Kyrpides N."/>
            <person name="Mavromatis K."/>
            <person name="Pagani I."/>
            <person name="Ivanova N."/>
            <person name="Saunders E."/>
            <person name="Brettin T."/>
            <person name="Detter J.C."/>
            <person name="Han C."/>
            <person name="Tapia R."/>
            <person name="Land M."/>
            <person name="Hauser L."/>
            <person name="Markowitz V."/>
            <person name="Cheng J.-F."/>
            <person name="Hugenholtz P."/>
            <person name="Woyke T."/>
            <person name="Wu D."/>
            <person name="Eisen J.A."/>
        </authorList>
    </citation>
    <scope>NUCLEOTIDE SEQUENCE</scope>
    <source>
        <strain>ATCC 43644</strain>
    </source>
</reference>
<dbReference type="EC" id="2.4.99.24" evidence="4"/>
<comment type="similarity">
    <text evidence="3">Belongs to the glycosyltransferase 9 family.</text>
</comment>
<dbReference type="eggNOG" id="COG0859">
    <property type="taxonomic scope" value="Bacteria"/>
</dbReference>
<dbReference type="HOGENOM" id="CLU_038371_0_0_0"/>
<keyword evidence="1" id="KW-0328">Glycosyltransferase</keyword>
<evidence type="ECO:0000256" key="4">
    <source>
        <dbReference type="ARBA" id="ARBA00044042"/>
    </source>
</evidence>
<dbReference type="PANTHER" id="PTHR30160:SF7">
    <property type="entry name" value="ADP-HEPTOSE--LPS HEPTOSYLTRANSFERASE 2"/>
    <property type="match status" value="1"/>
</dbReference>
<dbReference type="Pfam" id="PF01075">
    <property type="entry name" value="Glyco_transf_9"/>
    <property type="match status" value="1"/>
</dbReference>
<sequence length="425" mass="46699">MSPDSLAALNLTTSRSSPRRVLIFCPNLVGDAVMATPTLRALRQGWPEARLFGVAKPVVAATLKGLHELDEWFVFNPQAGFRATLGLIRSLRAQQFDLAVLLPNSLRSALLAWLSGARRRIGYNRGGRQVVPWLLTDRLDPPRDPATQRFTPTPIVGYYLRLAEALGCPRGSTRLSLMVEAHDQAALERVLSRLNLGGSERQLVVFNTGGAFGPAKSWPSARFAALGRRLVETNDGRCDVLVMCGPAEREEAQAIVRQAAHPRVRSLDEGGEPLGIGLSKACVRRADLLVTTDSGPRHFAAALNRPVLTLFGPTGITWTVTQHPLAWHLYQPQPCQPCQQRVCPLGHHRCMTELSVDAVYRVCQRVLGWREPPTTGQPRGRDRPFLPILSRESPTTLERTTSIQTAVFSGGVHLADRNAEGRPPQ</sequence>
<dbReference type="CDD" id="cd03789">
    <property type="entry name" value="GT9_LPS_heptosyltransferase"/>
    <property type="match status" value="1"/>
</dbReference>
<evidence type="ECO:0000256" key="6">
    <source>
        <dbReference type="SAM" id="MobiDB-lite"/>
    </source>
</evidence>
<keyword evidence="2" id="KW-0808">Transferase</keyword>
<dbReference type="PANTHER" id="PTHR30160">
    <property type="entry name" value="TETRAACYLDISACCHARIDE 4'-KINASE-RELATED"/>
    <property type="match status" value="1"/>
</dbReference>
<protein>
    <recommendedName>
        <fullName evidence="4">lipopolysaccharide heptosyltransferase II</fullName>
        <ecNumber evidence="4">2.4.99.24</ecNumber>
    </recommendedName>
</protein>
<comment type="catalytic activity">
    <reaction evidence="5">
        <text>an L-alpha-D-Hep-(1-&gt;5)-[alpha-Kdo-(2-&gt;4)]-alpha-Kdo-(2-&gt;6)-lipid A + ADP-L-glycero-beta-D-manno-heptose = an L-alpha-D-Hep-(1-&gt;3)-L-alpha-D-Hep-(1-&gt;5)-[alpha-Kdo-(2-&gt;4)]-alpha-Kdo-(2-&gt;6)-lipid A + ADP + H(+)</text>
        <dbReference type="Rhea" id="RHEA:74071"/>
        <dbReference type="ChEBI" id="CHEBI:15378"/>
        <dbReference type="ChEBI" id="CHEBI:61506"/>
        <dbReference type="ChEBI" id="CHEBI:193068"/>
        <dbReference type="ChEBI" id="CHEBI:193069"/>
        <dbReference type="ChEBI" id="CHEBI:456216"/>
        <dbReference type="EC" id="2.4.99.24"/>
    </reaction>
</comment>
<evidence type="ECO:0000313" key="7">
    <source>
        <dbReference type="EMBL" id="ADV61867.1"/>
    </source>
</evidence>
<evidence type="ECO:0000256" key="1">
    <source>
        <dbReference type="ARBA" id="ARBA00022676"/>
    </source>
</evidence>
<reference evidence="7 8" key="2">
    <citation type="journal article" date="2011" name="Stand. Genomic Sci.">
        <title>Complete genome sequence of Isosphaera pallida type strain (IS1B).</title>
        <authorList>
            <consortium name="US DOE Joint Genome Institute (JGI-PGF)"/>
            <person name="Goker M."/>
            <person name="Cleland D."/>
            <person name="Saunders E."/>
            <person name="Lapidus A."/>
            <person name="Nolan M."/>
            <person name="Lucas S."/>
            <person name="Hammon N."/>
            <person name="Deshpande S."/>
            <person name="Cheng J.F."/>
            <person name="Tapia R."/>
            <person name="Han C."/>
            <person name="Goodwin L."/>
            <person name="Pitluck S."/>
            <person name="Liolios K."/>
            <person name="Pagani I."/>
            <person name="Ivanova N."/>
            <person name="Mavromatis K."/>
            <person name="Pati A."/>
            <person name="Chen A."/>
            <person name="Palaniappan K."/>
            <person name="Land M."/>
            <person name="Hauser L."/>
            <person name="Chang Y.J."/>
            <person name="Jeffries C.D."/>
            <person name="Detter J.C."/>
            <person name="Beck B."/>
            <person name="Woyke T."/>
            <person name="Bristow J."/>
            <person name="Eisen J.A."/>
            <person name="Markowitz V."/>
            <person name="Hugenholtz P."/>
            <person name="Kyrpides N.C."/>
            <person name="Klenk H.P."/>
        </authorList>
    </citation>
    <scope>NUCLEOTIDE SEQUENCE [LARGE SCALE GENOMIC DNA]</scope>
    <source>
        <strain evidence="8">ATCC 43644 / DSM 9630 / IS1B</strain>
    </source>
</reference>
<dbReference type="InterPro" id="IPR051199">
    <property type="entry name" value="LPS_LOS_Heptosyltrfase"/>
</dbReference>
<dbReference type="NCBIfam" id="TIGR02195">
    <property type="entry name" value="heptsyl_trn_II"/>
    <property type="match status" value="1"/>
</dbReference>
<evidence type="ECO:0000256" key="2">
    <source>
        <dbReference type="ARBA" id="ARBA00022679"/>
    </source>
</evidence>
<dbReference type="Gene3D" id="3.40.50.2000">
    <property type="entry name" value="Glycogen Phosphorylase B"/>
    <property type="match status" value="2"/>
</dbReference>
<dbReference type="GO" id="GO:0005829">
    <property type="term" value="C:cytosol"/>
    <property type="evidence" value="ECO:0007669"/>
    <property type="project" value="TreeGrafter"/>
</dbReference>
<dbReference type="InterPro" id="IPR002201">
    <property type="entry name" value="Glyco_trans_9"/>
</dbReference>
<proteinExistence type="inferred from homology"/>
<evidence type="ECO:0000256" key="3">
    <source>
        <dbReference type="ARBA" id="ARBA00043995"/>
    </source>
</evidence>